<evidence type="ECO:0000256" key="4">
    <source>
        <dbReference type="ARBA" id="ARBA00022989"/>
    </source>
</evidence>
<protein>
    <submittedName>
        <fullName evidence="7">Tryptophan-rich sensory protein</fullName>
    </submittedName>
</protein>
<dbReference type="PANTHER" id="PTHR10057">
    <property type="entry name" value="PERIPHERAL-TYPE BENZODIAZEPINE RECEPTOR"/>
    <property type="match status" value="1"/>
</dbReference>
<feature type="transmembrane region" description="Helical" evidence="6">
    <location>
        <begin position="131"/>
        <end position="152"/>
    </location>
</feature>
<comment type="similarity">
    <text evidence="2">Belongs to the TspO/BZRP family.</text>
</comment>
<keyword evidence="4 6" id="KW-1133">Transmembrane helix</keyword>
<sequence length="183" mass="19632">MSTPPPSTLREPHSSRVPASRQAFVAVGLLVVVTAIAVLGSLATVPNVRGWYAEAEKVAWNPPGWVFGPAWSLLYLMIALAGFLLWRAGRTRALPPDHGLRTAYVAQLALNVLWTPVFFAGYPLIGATAWWIAMGVLLALIISVAVLIPLAARRSRTSAALLAPYLLWLLFAATLNAGIIALN</sequence>
<evidence type="ECO:0000256" key="2">
    <source>
        <dbReference type="ARBA" id="ARBA00007524"/>
    </source>
</evidence>
<dbReference type="InterPro" id="IPR038330">
    <property type="entry name" value="TspO/MBR-related_sf"/>
</dbReference>
<keyword evidence="3 6" id="KW-0812">Transmembrane</keyword>
<accession>A0ABP5IS24</accession>
<feature type="transmembrane region" description="Helical" evidence="6">
    <location>
        <begin position="65"/>
        <end position="85"/>
    </location>
</feature>
<gene>
    <name evidence="7" type="ORF">GCM10009823_27410</name>
</gene>
<dbReference type="InterPro" id="IPR004307">
    <property type="entry name" value="TspO_MBR"/>
</dbReference>
<evidence type="ECO:0000256" key="1">
    <source>
        <dbReference type="ARBA" id="ARBA00004141"/>
    </source>
</evidence>
<keyword evidence="5 6" id="KW-0472">Membrane</keyword>
<dbReference type="Pfam" id="PF03073">
    <property type="entry name" value="TspO_MBR"/>
    <property type="match status" value="1"/>
</dbReference>
<feature type="transmembrane region" description="Helical" evidence="6">
    <location>
        <begin position="105"/>
        <end position="125"/>
    </location>
</feature>
<dbReference type="Gene3D" id="1.20.1260.100">
    <property type="entry name" value="TspO/MBR protein"/>
    <property type="match status" value="1"/>
</dbReference>
<feature type="transmembrane region" description="Helical" evidence="6">
    <location>
        <begin position="23"/>
        <end position="45"/>
    </location>
</feature>
<reference evidence="8" key="1">
    <citation type="journal article" date="2019" name="Int. J. Syst. Evol. Microbiol.">
        <title>The Global Catalogue of Microorganisms (GCM) 10K type strain sequencing project: providing services to taxonomists for standard genome sequencing and annotation.</title>
        <authorList>
            <consortium name="The Broad Institute Genomics Platform"/>
            <consortium name="The Broad Institute Genome Sequencing Center for Infectious Disease"/>
            <person name="Wu L."/>
            <person name="Ma J."/>
        </authorList>
    </citation>
    <scope>NUCLEOTIDE SEQUENCE [LARGE SCALE GENOMIC DNA]</scope>
    <source>
        <strain evidence="8">JCM 15900</strain>
    </source>
</reference>
<dbReference type="RefSeq" id="WP_344337832.1">
    <property type="nucleotide sequence ID" value="NZ_BAAAPZ010000017.1"/>
</dbReference>
<dbReference type="Proteomes" id="UP001500984">
    <property type="component" value="Unassembled WGS sequence"/>
</dbReference>
<evidence type="ECO:0000256" key="3">
    <source>
        <dbReference type="ARBA" id="ARBA00022692"/>
    </source>
</evidence>
<evidence type="ECO:0000313" key="8">
    <source>
        <dbReference type="Proteomes" id="UP001500984"/>
    </source>
</evidence>
<evidence type="ECO:0000256" key="5">
    <source>
        <dbReference type="ARBA" id="ARBA00023136"/>
    </source>
</evidence>
<organism evidence="7 8">
    <name type="scientific">Brevibacterium salitolerans</name>
    <dbReference type="NCBI Taxonomy" id="1403566"/>
    <lineage>
        <taxon>Bacteria</taxon>
        <taxon>Bacillati</taxon>
        <taxon>Actinomycetota</taxon>
        <taxon>Actinomycetes</taxon>
        <taxon>Micrococcales</taxon>
        <taxon>Brevibacteriaceae</taxon>
        <taxon>Brevibacterium</taxon>
    </lineage>
</organism>
<proteinExistence type="inferred from homology"/>
<comment type="caution">
    <text evidence="7">The sequence shown here is derived from an EMBL/GenBank/DDBJ whole genome shotgun (WGS) entry which is preliminary data.</text>
</comment>
<feature type="transmembrane region" description="Helical" evidence="6">
    <location>
        <begin position="159"/>
        <end position="182"/>
    </location>
</feature>
<name>A0ABP5IS24_9MICO</name>
<evidence type="ECO:0000256" key="6">
    <source>
        <dbReference type="SAM" id="Phobius"/>
    </source>
</evidence>
<keyword evidence="8" id="KW-1185">Reference proteome</keyword>
<dbReference type="PANTHER" id="PTHR10057:SF0">
    <property type="entry name" value="TRANSLOCATOR PROTEIN"/>
    <property type="match status" value="1"/>
</dbReference>
<evidence type="ECO:0000313" key="7">
    <source>
        <dbReference type="EMBL" id="GAA2103487.1"/>
    </source>
</evidence>
<dbReference type="CDD" id="cd15904">
    <property type="entry name" value="TSPO_MBR"/>
    <property type="match status" value="1"/>
</dbReference>
<dbReference type="PIRSF" id="PIRSF005859">
    <property type="entry name" value="PBR"/>
    <property type="match status" value="1"/>
</dbReference>
<comment type="subcellular location">
    <subcellularLocation>
        <location evidence="1">Membrane</location>
        <topology evidence="1">Multi-pass membrane protein</topology>
    </subcellularLocation>
</comment>
<dbReference type="EMBL" id="BAAAPZ010000017">
    <property type="protein sequence ID" value="GAA2103487.1"/>
    <property type="molecule type" value="Genomic_DNA"/>
</dbReference>